<dbReference type="InterPro" id="IPR025421">
    <property type="entry name" value="DUF4148"/>
</dbReference>
<dbReference type="EMBL" id="SMAJ01000007">
    <property type="protein sequence ID" value="TCT07060.1"/>
    <property type="molecule type" value="Genomic_DNA"/>
</dbReference>
<reference evidence="3 4" key="1">
    <citation type="submission" date="2019-03" db="EMBL/GenBank/DDBJ databases">
        <title>Genomic Encyclopedia of Type Strains, Phase IV (KMG-IV): sequencing the most valuable type-strain genomes for metagenomic binning, comparative biology and taxonomic classification.</title>
        <authorList>
            <person name="Goeker M."/>
        </authorList>
    </citation>
    <scope>NUCLEOTIDE SEQUENCE [LARGE SCALE GENOMIC DNA]</scope>
    <source>
        <strain evidence="3 4">DSM 24591</strain>
    </source>
</reference>
<evidence type="ECO:0000313" key="4">
    <source>
        <dbReference type="Proteomes" id="UP000295525"/>
    </source>
</evidence>
<protein>
    <submittedName>
        <fullName evidence="3">Uncharacterized protein DUF4148</fullName>
    </submittedName>
</protein>
<organism evidence="3 4">
    <name type="scientific">Paralcaligenes ureilyticus</name>
    <dbReference type="NCBI Taxonomy" id="627131"/>
    <lineage>
        <taxon>Bacteria</taxon>
        <taxon>Pseudomonadati</taxon>
        <taxon>Pseudomonadota</taxon>
        <taxon>Betaproteobacteria</taxon>
        <taxon>Burkholderiales</taxon>
        <taxon>Alcaligenaceae</taxon>
        <taxon>Paralcaligenes</taxon>
    </lineage>
</organism>
<dbReference type="Pfam" id="PF13663">
    <property type="entry name" value="DUF4148"/>
    <property type="match status" value="3"/>
</dbReference>
<gene>
    <name evidence="3" type="ORF">EDC26_107116</name>
</gene>
<name>A0A4R3M1U6_9BURK</name>
<evidence type="ECO:0000256" key="2">
    <source>
        <dbReference type="SAM" id="SignalP"/>
    </source>
</evidence>
<evidence type="ECO:0000256" key="1">
    <source>
        <dbReference type="SAM" id="MobiDB-lite"/>
    </source>
</evidence>
<dbReference type="RefSeq" id="WP_243700880.1">
    <property type="nucleotide sequence ID" value="NZ_SMAJ01000007.1"/>
</dbReference>
<keyword evidence="2" id="KW-0732">Signal</keyword>
<proteinExistence type="predicted"/>
<feature type="region of interest" description="Disordered" evidence="1">
    <location>
        <begin position="48"/>
        <end position="122"/>
    </location>
</feature>
<accession>A0A4R3M1U6</accession>
<feature type="signal peptide" evidence="2">
    <location>
        <begin position="1"/>
        <end position="21"/>
    </location>
</feature>
<sequence length="122" mass="12747">MKTIVSALMISLSLIAGAAQAAHVDAPSTKTRAQVIAELQEASAQGLLSRGELDYPPALKTSNSKTRQDVRAELADARMAGTLSRGEGDYPSETPSSSPKTRAEVQAELVAYNAEGHGPTPN</sequence>
<comment type="caution">
    <text evidence="3">The sequence shown here is derived from an EMBL/GenBank/DDBJ whole genome shotgun (WGS) entry which is preliminary data.</text>
</comment>
<dbReference type="AlphaFoldDB" id="A0A4R3M1U6"/>
<dbReference type="Proteomes" id="UP000295525">
    <property type="component" value="Unassembled WGS sequence"/>
</dbReference>
<evidence type="ECO:0000313" key="3">
    <source>
        <dbReference type="EMBL" id="TCT07060.1"/>
    </source>
</evidence>
<feature type="chain" id="PRO_5020219934" evidence="2">
    <location>
        <begin position="22"/>
        <end position="122"/>
    </location>
</feature>
<keyword evidence="4" id="KW-1185">Reference proteome</keyword>
<feature type="compositionally biased region" description="Basic and acidic residues" evidence="1">
    <location>
        <begin position="66"/>
        <end position="76"/>
    </location>
</feature>